<dbReference type="SUPFAM" id="SSF50494">
    <property type="entry name" value="Trypsin-like serine proteases"/>
    <property type="match status" value="1"/>
</dbReference>
<organism evidence="4 5">
    <name type="scientific">Daphnia galeata</name>
    <dbReference type="NCBI Taxonomy" id="27404"/>
    <lineage>
        <taxon>Eukaryota</taxon>
        <taxon>Metazoa</taxon>
        <taxon>Ecdysozoa</taxon>
        <taxon>Arthropoda</taxon>
        <taxon>Crustacea</taxon>
        <taxon>Branchiopoda</taxon>
        <taxon>Diplostraca</taxon>
        <taxon>Cladocera</taxon>
        <taxon>Anomopoda</taxon>
        <taxon>Daphniidae</taxon>
        <taxon>Daphnia</taxon>
    </lineage>
</organism>
<dbReference type="AlphaFoldDB" id="A0A8J2RNJ9"/>
<dbReference type="Pfam" id="PF00089">
    <property type="entry name" value="Trypsin"/>
    <property type="match status" value="2"/>
</dbReference>
<dbReference type="OrthoDB" id="6380398at2759"/>
<dbReference type="GO" id="GO:0006508">
    <property type="term" value="P:proteolysis"/>
    <property type="evidence" value="ECO:0007669"/>
    <property type="project" value="UniProtKB-KW"/>
</dbReference>
<dbReference type="GO" id="GO:0004252">
    <property type="term" value="F:serine-type endopeptidase activity"/>
    <property type="evidence" value="ECO:0007669"/>
    <property type="project" value="InterPro"/>
</dbReference>
<dbReference type="PANTHER" id="PTHR24260:SF145">
    <property type="entry name" value="FI17609P1-RELATED"/>
    <property type="match status" value="1"/>
</dbReference>
<keyword evidence="1" id="KW-1015">Disulfide bond</keyword>
<dbReference type="InterPro" id="IPR043504">
    <property type="entry name" value="Peptidase_S1_PA_chymotrypsin"/>
</dbReference>
<evidence type="ECO:0000256" key="1">
    <source>
        <dbReference type="ARBA" id="ARBA00023157"/>
    </source>
</evidence>
<dbReference type="InterPro" id="IPR033116">
    <property type="entry name" value="TRYPSIN_SER"/>
</dbReference>
<dbReference type="SMART" id="SM00020">
    <property type="entry name" value="Tryp_SPc"/>
    <property type="match status" value="1"/>
</dbReference>
<comment type="caution">
    <text evidence="4">The sequence shown here is derived from an EMBL/GenBank/DDBJ whole genome shotgun (WGS) entry which is preliminary data.</text>
</comment>
<gene>
    <name evidence="4" type="ORF">DGAL_LOCUS9122</name>
</gene>
<dbReference type="PROSITE" id="PS50240">
    <property type="entry name" value="TRYPSIN_DOM"/>
    <property type="match status" value="1"/>
</dbReference>
<keyword evidence="2" id="KW-0720">Serine protease</keyword>
<dbReference type="PROSITE" id="PS00134">
    <property type="entry name" value="TRYPSIN_HIS"/>
    <property type="match status" value="1"/>
</dbReference>
<proteinExistence type="predicted"/>
<dbReference type="InterPro" id="IPR018114">
    <property type="entry name" value="TRYPSIN_HIS"/>
</dbReference>
<dbReference type="CDD" id="cd00190">
    <property type="entry name" value="Tryp_SPc"/>
    <property type="match status" value="1"/>
</dbReference>
<reference evidence="4" key="1">
    <citation type="submission" date="2021-11" db="EMBL/GenBank/DDBJ databases">
        <authorList>
            <person name="Schell T."/>
        </authorList>
    </citation>
    <scope>NUCLEOTIDE SEQUENCE</scope>
    <source>
        <strain evidence="4">M5</strain>
    </source>
</reference>
<evidence type="ECO:0000313" key="5">
    <source>
        <dbReference type="Proteomes" id="UP000789390"/>
    </source>
</evidence>
<dbReference type="EMBL" id="CAKKLH010000209">
    <property type="protein sequence ID" value="CAH0105974.1"/>
    <property type="molecule type" value="Genomic_DNA"/>
</dbReference>
<evidence type="ECO:0000256" key="2">
    <source>
        <dbReference type="RuleBase" id="RU363034"/>
    </source>
</evidence>
<dbReference type="PRINTS" id="PR00722">
    <property type="entry name" value="CHYMOTRYPSIN"/>
</dbReference>
<dbReference type="InterPro" id="IPR001314">
    <property type="entry name" value="Peptidase_S1A"/>
</dbReference>
<keyword evidence="2" id="KW-0645">Protease</keyword>
<sequence>MFDFIDMNCLTNHNDSPNNSSKLISITLRQNTRNEIQLSRIVNRRVKRNTRFKFINQTDGVGCGVANSPSNDNTWMRIVGGVETFPNEFPWQVFLVLEKSNNQFFSCGGSLISDRWILTAAHCLDNVRVVHVTLGAHNVNDDDEIHQEFYKAKIIISIPIGILRLFTVILDSSDFRCPFPIQISFDPFVWTIARQLTDTLVMMSFSPDGVVEMTSSVLRKTNATVITNEECHEAYASDITDGMICTGASNHQGTCNGDSGGPMNYKMPDGKWKQIGIVSFGSDQGCEKGYPNGFTRVSSFADWIQNTTVQQQMNNQGSIIIKQPSIMTVLWLTLLSAFDLSSIF</sequence>
<dbReference type="PROSITE" id="PS00135">
    <property type="entry name" value="TRYPSIN_SER"/>
    <property type="match status" value="1"/>
</dbReference>
<dbReference type="PANTHER" id="PTHR24260">
    <property type="match status" value="1"/>
</dbReference>
<accession>A0A8J2RNJ9</accession>
<protein>
    <recommendedName>
        <fullName evidence="3">Peptidase S1 domain-containing protein</fullName>
    </recommendedName>
</protein>
<evidence type="ECO:0000259" key="3">
    <source>
        <dbReference type="PROSITE" id="PS50240"/>
    </source>
</evidence>
<dbReference type="InterPro" id="IPR009003">
    <property type="entry name" value="Peptidase_S1_PA"/>
</dbReference>
<keyword evidence="5" id="KW-1185">Reference proteome</keyword>
<dbReference type="InterPro" id="IPR051333">
    <property type="entry name" value="CLIP_Serine_Protease"/>
</dbReference>
<evidence type="ECO:0000313" key="4">
    <source>
        <dbReference type="EMBL" id="CAH0105974.1"/>
    </source>
</evidence>
<dbReference type="Gene3D" id="2.40.10.10">
    <property type="entry name" value="Trypsin-like serine proteases"/>
    <property type="match status" value="2"/>
</dbReference>
<feature type="domain" description="Peptidase S1" evidence="3">
    <location>
        <begin position="78"/>
        <end position="309"/>
    </location>
</feature>
<keyword evidence="2" id="KW-0378">Hydrolase</keyword>
<dbReference type="Proteomes" id="UP000789390">
    <property type="component" value="Unassembled WGS sequence"/>
</dbReference>
<dbReference type="InterPro" id="IPR001254">
    <property type="entry name" value="Trypsin_dom"/>
</dbReference>
<name>A0A8J2RNJ9_9CRUS</name>